<evidence type="ECO:0008006" key="4">
    <source>
        <dbReference type="Google" id="ProtNLM"/>
    </source>
</evidence>
<evidence type="ECO:0000313" key="2">
    <source>
        <dbReference type="EMBL" id="MBT8550548.1"/>
    </source>
</evidence>
<keyword evidence="1" id="KW-0732">Signal</keyword>
<sequence>MITRIAVVALLLISPYTALAERDWKLTFPQINNSDKITTLAKECPNTPNINCNDDIYQKVWLHLEATNGERYRLNLNSVMDGTTGNKIALVYITPPNVGLDMTRMRRLMFNCNGTFIDITNGISNNVMDAPPNSVAGRIQKIICRVPTAQQYCVGLSSSECNNVSKVINSNNRPSYCKQGYGLVDSGLNNEQRRICAVMGTWN</sequence>
<evidence type="ECO:0000256" key="1">
    <source>
        <dbReference type="SAM" id="SignalP"/>
    </source>
</evidence>
<protein>
    <recommendedName>
        <fullName evidence="4">DUF4189 domain-containing protein</fullName>
    </recommendedName>
</protein>
<feature type="signal peptide" evidence="1">
    <location>
        <begin position="1"/>
        <end position="20"/>
    </location>
</feature>
<dbReference type="EMBL" id="JAANEY010000001">
    <property type="protein sequence ID" value="MBT8550548.1"/>
    <property type="molecule type" value="Genomic_DNA"/>
</dbReference>
<dbReference type="Proteomes" id="UP000783102">
    <property type="component" value="Unassembled WGS sequence"/>
</dbReference>
<reference evidence="2" key="1">
    <citation type="journal article" date="2021" name="Genome Biol. Evol.">
        <title>Continental-Scale Gene Flow Prevents Allopatric Divergence of Pelagic Freshwater Bacteria.</title>
        <authorList>
            <person name="Hoetzinger M."/>
            <person name="Pitt A."/>
            <person name="Huemer A."/>
            <person name="Hahn M.W."/>
        </authorList>
    </citation>
    <scope>NUCLEOTIDE SEQUENCE</scope>
    <source>
        <strain evidence="2">SM1-W8</strain>
    </source>
</reference>
<evidence type="ECO:0000313" key="3">
    <source>
        <dbReference type="Proteomes" id="UP000783102"/>
    </source>
</evidence>
<gene>
    <name evidence="2" type="ORF">G6731_01045</name>
</gene>
<organism evidence="2 3">
    <name type="scientific">Polynucleobacter paneuropaeus</name>
    <dbReference type="NCBI Taxonomy" id="2527775"/>
    <lineage>
        <taxon>Bacteria</taxon>
        <taxon>Pseudomonadati</taxon>
        <taxon>Pseudomonadota</taxon>
        <taxon>Betaproteobacteria</taxon>
        <taxon>Burkholderiales</taxon>
        <taxon>Burkholderiaceae</taxon>
        <taxon>Polynucleobacter</taxon>
    </lineage>
</organism>
<comment type="caution">
    <text evidence="2">The sequence shown here is derived from an EMBL/GenBank/DDBJ whole genome shotgun (WGS) entry which is preliminary data.</text>
</comment>
<name>A0A9Q2WHF2_9BURK</name>
<proteinExistence type="predicted"/>
<accession>A0A9Q2WHF2</accession>
<dbReference type="AlphaFoldDB" id="A0A9Q2WHF2"/>
<feature type="chain" id="PRO_5040509224" description="DUF4189 domain-containing protein" evidence="1">
    <location>
        <begin position="21"/>
        <end position="203"/>
    </location>
</feature>